<dbReference type="InterPro" id="IPR036890">
    <property type="entry name" value="HATPase_C_sf"/>
</dbReference>
<keyword evidence="5" id="KW-0547">Nucleotide-binding</keyword>
<evidence type="ECO:0000256" key="7">
    <source>
        <dbReference type="ARBA" id="ARBA00022840"/>
    </source>
</evidence>
<evidence type="ECO:0000256" key="9">
    <source>
        <dbReference type="SAM" id="Phobius"/>
    </source>
</evidence>
<dbReference type="PROSITE" id="PS50109">
    <property type="entry name" value="HIS_KIN"/>
    <property type="match status" value="1"/>
</dbReference>
<evidence type="ECO:0000259" key="10">
    <source>
        <dbReference type="PROSITE" id="PS50109"/>
    </source>
</evidence>
<dbReference type="Gene3D" id="3.30.565.10">
    <property type="entry name" value="Histidine kinase-like ATPase, C-terminal domain"/>
    <property type="match status" value="1"/>
</dbReference>
<evidence type="ECO:0000256" key="8">
    <source>
        <dbReference type="ARBA" id="ARBA00023012"/>
    </source>
</evidence>
<dbReference type="AlphaFoldDB" id="A0AAW9AAV7"/>
<dbReference type="GO" id="GO:0000160">
    <property type="term" value="P:phosphorelay signal transduction system"/>
    <property type="evidence" value="ECO:0007669"/>
    <property type="project" value="UniProtKB-KW"/>
</dbReference>
<keyword evidence="7 11" id="KW-0067">ATP-binding</keyword>
<evidence type="ECO:0000256" key="2">
    <source>
        <dbReference type="ARBA" id="ARBA00012438"/>
    </source>
</evidence>
<keyword evidence="3" id="KW-0597">Phosphoprotein</keyword>
<protein>
    <recommendedName>
        <fullName evidence="2">histidine kinase</fullName>
        <ecNumber evidence="2">2.7.13.3</ecNumber>
    </recommendedName>
</protein>
<evidence type="ECO:0000313" key="12">
    <source>
        <dbReference type="Proteomes" id="UP001271648"/>
    </source>
</evidence>
<proteinExistence type="predicted"/>
<keyword evidence="6" id="KW-0418">Kinase</keyword>
<dbReference type="InterPro" id="IPR004358">
    <property type="entry name" value="Sig_transdc_His_kin-like_C"/>
</dbReference>
<accession>A0AAW9AAV7</accession>
<dbReference type="Proteomes" id="UP001271648">
    <property type="component" value="Unassembled WGS sequence"/>
</dbReference>
<comment type="caution">
    <text evidence="11">The sequence shown here is derived from an EMBL/GenBank/DDBJ whole genome shotgun (WGS) entry which is preliminary data.</text>
</comment>
<name>A0AAW9AAV7_9BACL</name>
<dbReference type="EC" id="2.7.13.3" evidence="2"/>
<dbReference type="RefSeq" id="WP_317941183.1">
    <property type="nucleotide sequence ID" value="NZ_JAUBDJ010000011.1"/>
</dbReference>
<keyword evidence="12" id="KW-1185">Reference proteome</keyword>
<dbReference type="SUPFAM" id="SSF55874">
    <property type="entry name" value="ATPase domain of HSP90 chaperone/DNA topoisomerase II/histidine kinase"/>
    <property type="match status" value="1"/>
</dbReference>
<dbReference type="GO" id="GO:0004673">
    <property type="term" value="F:protein histidine kinase activity"/>
    <property type="evidence" value="ECO:0007669"/>
    <property type="project" value="UniProtKB-EC"/>
</dbReference>
<feature type="transmembrane region" description="Helical" evidence="9">
    <location>
        <begin position="158"/>
        <end position="180"/>
    </location>
</feature>
<evidence type="ECO:0000256" key="5">
    <source>
        <dbReference type="ARBA" id="ARBA00022741"/>
    </source>
</evidence>
<feature type="transmembrane region" description="Helical" evidence="9">
    <location>
        <begin position="40"/>
        <end position="58"/>
    </location>
</feature>
<evidence type="ECO:0000256" key="6">
    <source>
        <dbReference type="ARBA" id="ARBA00022777"/>
    </source>
</evidence>
<gene>
    <name evidence="11" type="ORF">QTL97_15370</name>
</gene>
<feature type="transmembrane region" description="Helical" evidence="9">
    <location>
        <begin position="65"/>
        <end position="84"/>
    </location>
</feature>
<evidence type="ECO:0000256" key="1">
    <source>
        <dbReference type="ARBA" id="ARBA00000085"/>
    </source>
</evidence>
<keyword evidence="9" id="KW-0812">Transmembrane</keyword>
<dbReference type="EMBL" id="JAUBDJ010000011">
    <property type="protein sequence ID" value="MDW0118312.1"/>
    <property type="molecule type" value="Genomic_DNA"/>
</dbReference>
<dbReference type="Pfam" id="PF02518">
    <property type="entry name" value="HATPase_c"/>
    <property type="match status" value="1"/>
</dbReference>
<evidence type="ECO:0000313" key="11">
    <source>
        <dbReference type="EMBL" id="MDW0118312.1"/>
    </source>
</evidence>
<comment type="catalytic activity">
    <reaction evidence="1">
        <text>ATP + protein L-histidine = ADP + protein N-phospho-L-histidine.</text>
        <dbReference type="EC" id="2.7.13.3"/>
    </reaction>
</comment>
<keyword evidence="9" id="KW-0472">Membrane</keyword>
<evidence type="ECO:0000256" key="3">
    <source>
        <dbReference type="ARBA" id="ARBA00022553"/>
    </source>
</evidence>
<dbReference type="SMART" id="SM00387">
    <property type="entry name" value="HATPase_c"/>
    <property type="match status" value="1"/>
</dbReference>
<dbReference type="GO" id="GO:0005524">
    <property type="term" value="F:ATP binding"/>
    <property type="evidence" value="ECO:0007669"/>
    <property type="project" value="UniProtKB-KW"/>
</dbReference>
<feature type="transmembrane region" description="Helical" evidence="9">
    <location>
        <begin position="15"/>
        <end position="34"/>
    </location>
</feature>
<keyword evidence="9" id="KW-1133">Transmembrane helix</keyword>
<dbReference type="CDD" id="cd00075">
    <property type="entry name" value="HATPase"/>
    <property type="match status" value="1"/>
</dbReference>
<evidence type="ECO:0000256" key="4">
    <source>
        <dbReference type="ARBA" id="ARBA00022679"/>
    </source>
</evidence>
<dbReference type="InterPro" id="IPR003594">
    <property type="entry name" value="HATPase_dom"/>
</dbReference>
<sequence>MKSKLTWHHMYQSEAARIIFIALLTAITGELKVIPFAGETFRFALGGIVFFLLILIYPPKSVLRTGFVTSVVVVLFRIIEQLWLGADLAESVQMHLPVFLFYILFAMGWHFVGLEKFKSHPLQLGALAFLFEIVGNTAEHAVRNWWTAHYLLDLKEWSILVGVALLRSFFTVGLYSSVALSKEKQRVREILGIGSELYAETLYLQKSMDHMERITASSYDLYRKLQQEHQRPLGIQALQIAQEIHEVKKDSQRILAGLSQLTKREEMSVFSLSTVMEMVQSANHKYSKMLGKQVTFHIRQTSDFQTEQQILLLAILNNLVANAVEAIERTGTVRMIVSQTEGQVCFQIIDDGKGISADHEMLIFEPGFTTKYGDHGAQATGIGLSHVKAITESLGGSVEVIASEKGTHFKVKIPLERLQK</sequence>
<dbReference type="PRINTS" id="PR00344">
    <property type="entry name" value="BCTRLSENSOR"/>
</dbReference>
<dbReference type="PANTHER" id="PTHR44936">
    <property type="entry name" value="SENSOR PROTEIN CREC"/>
    <property type="match status" value="1"/>
</dbReference>
<organism evidence="11 12">
    <name type="scientific">Sporosarcina thermotolerans</name>
    <dbReference type="NCBI Taxonomy" id="633404"/>
    <lineage>
        <taxon>Bacteria</taxon>
        <taxon>Bacillati</taxon>
        <taxon>Bacillota</taxon>
        <taxon>Bacilli</taxon>
        <taxon>Bacillales</taxon>
        <taxon>Caryophanaceae</taxon>
        <taxon>Sporosarcina</taxon>
    </lineage>
</organism>
<keyword evidence="8" id="KW-0902">Two-component regulatory system</keyword>
<dbReference type="InterPro" id="IPR005467">
    <property type="entry name" value="His_kinase_dom"/>
</dbReference>
<feature type="transmembrane region" description="Helical" evidence="9">
    <location>
        <begin position="96"/>
        <end position="114"/>
    </location>
</feature>
<feature type="domain" description="Histidine kinase" evidence="10">
    <location>
        <begin position="207"/>
        <end position="417"/>
    </location>
</feature>
<reference evidence="11 12" key="1">
    <citation type="submission" date="2023-06" db="EMBL/GenBank/DDBJ databases">
        <title>Sporosarcina sp. nov., isolated from Korean traditional fermented seafood 'Jeotgal'.</title>
        <authorList>
            <person name="Yang A.I."/>
            <person name="Shin N.-R."/>
        </authorList>
    </citation>
    <scope>NUCLEOTIDE SEQUENCE [LARGE SCALE GENOMIC DNA]</scope>
    <source>
        <strain evidence="11 12">KCTC43456</strain>
    </source>
</reference>
<dbReference type="InterPro" id="IPR050980">
    <property type="entry name" value="2C_sensor_his_kinase"/>
</dbReference>
<dbReference type="PANTHER" id="PTHR44936:SF9">
    <property type="entry name" value="SENSOR PROTEIN CREC"/>
    <property type="match status" value="1"/>
</dbReference>
<keyword evidence="4" id="KW-0808">Transferase</keyword>